<dbReference type="Proteomes" id="UP000267017">
    <property type="component" value="Unassembled WGS sequence"/>
</dbReference>
<dbReference type="EMBL" id="RRCN01000002">
    <property type="protein sequence ID" value="RRJ54809.1"/>
    <property type="molecule type" value="Genomic_DNA"/>
</dbReference>
<dbReference type="InterPro" id="IPR021375">
    <property type="entry name" value="DUF2997"/>
</dbReference>
<comment type="caution">
    <text evidence="1">The sequence shown here is derived from an EMBL/GenBank/DDBJ whole genome shotgun (WGS) entry which is preliminary data.</text>
</comment>
<name>A0A3P3TBA3_9BACL</name>
<evidence type="ECO:0000313" key="2">
    <source>
        <dbReference type="Proteomes" id="UP000267017"/>
    </source>
</evidence>
<dbReference type="OrthoDB" id="2629890at2"/>
<gene>
    <name evidence="1" type="ORF">EHV15_35050</name>
</gene>
<proteinExistence type="predicted"/>
<dbReference type="AlphaFoldDB" id="A0A3P3TBA3"/>
<reference evidence="1 2" key="1">
    <citation type="submission" date="2018-11" db="EMBL/GenBank/DDBJ databases">
        <title>Genome sequencing of Paenibacillus sp. KCOM 3021 (= ChDC PVNT-B20).</title>
        <authorList>
            <person name="Kook J.-K."/>
            <person name="Park S.-N."/>
            <person name="Lim Y.K."/>
        </authorList>
    </citation>
    <scope>NUCLEOTIDE SEQUENCE [LARGE SCALE GENOMIC DNA]</scope>
    <source>
        <strain evidence="1 2">KCOM 3021</strain>
    </source>
</reference>
<sequence>MKEKSIVITCKTDGTFSIEAFGFDGNTCEKATAPYEEALGGETIDKKRKAEYFNVDTSIQSTKVNGS</sequence>
<evidence type="ECO:0000313" key="1">
    <source>
        <dbReference type="EMBL" id="RRJ54809.1"/>
    </source>
</evidence>
<organism evidence="1 2">
    <name type="scientific">Paenibacillus oralis</name>
    <dbReference type="NCBI Taxonomy" id="2490856"/>
    <lineage>
        <taxon>Bacteria</taxon>
        <taxon>Bacillati</taxon>
        <taxon>Bacillota</taxon>
        <taxon>Bacilli</taxon>
        <taxon>Bacillales</taxon>
        <taxon>Paenibacillaceae</taxon>
        <taxon>Paenibacillus</taxon>
    </lineage>
</organism>
<dbReference type="RefSeq" id="WP_128635893.1">
    <property type="nucleotide sequence ID" value="NZ_RRCN01000002.1"/>
</dbReference>
<keyword evidence="2" id="KW-1185">Reference proteome</keyword>
<accession>A0A3P3TBA3</accession>
<protein>
    <submittedName>
        <fullName evidence="1">DUF2997 domain-containing protein</fullName>
    </submittedName>
</protein>
<dbReference type="Pfam" id="PF11211">
    <property type="entry name" value="DUF2997"/>
    <property type="match status" value="1"/>
</dbReference>